<evidence type="ECO:0000313" key="4">
    <source>
        <dbReference type="Proteomes" id="UP000219573"/>
    </source>
</evidence>
<dbReference type="OrthoDB" id="9804312at2"/>
<evidence type="ECO:0000256" key="1">
    <source>
        <dbReference type="ARBA" id="ARBA00022679"/>
    </source>
</evidence>
<dbReference type="Pfam" id="PF13649">
    <property type="entry name" value="Methyltransf_25"/>
    <property type="match status" value="1"/>
</dbReference>
<organism evidence="3 4">
    <name type="scientific">Orenia metallireducens</name>
    <dbReference type="NCBI Taxonomy" id="1413210"/>
    <lineage>
        <taxon>Bacteria</taxon>
        <taxon>Bacillati</taxon>
        <taxon>Bacillota</taxon>
        <taxon>Clostridia</taxon>
        <taxon>Halanaerobiales</taxon>
        <taxon>Halobacteroidaceae</taxon>
        <taxon>Orenia</taxon>
    </lineage>
</organism>
<accession>A0A285I3M0</accession>
<evidence type="ECO:0000259" key="2">
    <source>
        <dbReference type="Pfam" id="PF13649"/>
    </source>
</evidence>
<feature type="domain" description="Methyltransferase" evidence="2">
    <location>
        <begin position="47"/>
        <end position="141"/>
    </location>
</feature>
<dbReference type="AlphaFoldDB" id="A0A285I3M0"/>
<keyword evidence="1 3" id="KW-0808">Transferase</keyword>
<proteinExistence type="predicted"/>
<dbReference type="GO" id="GO:0008168">
    <property type="term" value="F:methyltransferase activity"/>
    <property type="evidence" value="ECO:0007669"/>
    <property type="project" value="UniProtKB-KW"/>
</dbReference>
<dbReference type="SUPFAM" id="SSF53335">
    <property type="entry name" value="S-adenosyl-L-methionine-dependent methyltransferases"/>
    <property type="match status" value="1"/>
</dbReference>
<evidence type="ECO:0000313" key="3">
    <source>
        <dbReference type="EMBL" id="SNY42457.1"/>
    </source>
</evidence>
<dbReference type="GO" id="GO:0032259">
    <property type="term" value="P:methylation"/>
    <property type="evidence" value="ECO:0007669"/>
    <property type="project" value="UniProtKB-KW"/>
</dbReference>
<dbReference type="PANTHER" id="PTHR43861">
    <property type="entry name" value="TRANS-ACONITATE 2-METHYLTRANSFERASE-RELATED"/>
    <property type="match status" value="1"/>
</dbReference>
<reference evidence="4" key="1">
    <citation type="submission" date="2017-09" db="EMBL/GenBank/DDBJ databases">
        <authorList>
            <person name="Varghese N."/>
            <person name="Submissions S."/>
        </authorList>
    </citation>
    <scope>NUCLEOTIDE SEQUENCE [LARGE SCALE GENOMIC DNA]</scope>
    <source>
        <strain evidence="4">MSL47</strain>
    </source>
</reference>
<dbReference type="Gene3D" id="3.40.50.150">
    <property type="entry name" value="Vaccinia Virus protein VP39"/>
    <property type="match status" value="1"/>
</dbReference>
<protein>
    <submittedName>
        <fullName evidence="3">Methyltransferase domain-containing protein</fullName>
    </submittedName>
</protein>
<dbReference type="InterPro" id="IPR041698">
    <property type="entry name" value="Methyltransf_25"/>
</dbReference>
<sequence length="203" mass="23078">MNEATVNYYTNVYADKAPAQLDWTAGTAEPELVSMVYEGQIKAGSKILELGCGLGTEAVFLAVRGMNVTAMDLSEEAINVGKNLANLYGTNVNFIQKDLLESDLFDEEFDIITDHGCYHHMTEAERETYVSKVTKYLKPNGMFILRCFSDMIPGGPQPKRISSDDMIESFHQKFKLEHMERVLSFSTKRYSKPIGWFTIWYKK</sequence>
<gene>
    <name evidence="3" type="ORF">SAMN06265827_13017</name>
</gene>
<dbReference type="CDD" id="cd02440">
    <property type="entry name" value="AdoMet_MTases"/>
    <property type="match status" value="1"/>
</dbReference>
<name>A0A285I3M0_9FIRM</name>
<keyword evidence="4" id="KW-1185">Reference proteome</keyword>
<dbReference type="InterPro" id="IPR029063">
    <property type="entry name" value="SAM-dependent_MTases_sf"/>
</dbReference>
<keyword evidence="3" id="KW-0489">Methyltransferase</keyword>
<dbReference type="Proteomes" id="UP000219573">
    <property type="component" value="Unassembled WGS sequence"/>
</dbReference>
<dbReference type="RefSeq" id="WP_097019113.1">
    <property type="nucleotide sequence ID" value="NZ_OBDZ01000030.1"/>
</dbReference>
<dbReference type="EMBL" id="OBDZ01000030">
    <property type="protein sequence ID" value="SNY42457.1"/>
    <property type="molecule type" value="Genomic_DNA"/>
</dbReference>